<keyword evidence="3" id="KW-1185">Reference proteome</keyword>
<dbReference type="EMBL" id="KN834852">
    <property type="protein sequence ID" value="KIK51889.1"/>
    <property type="molecule type" value="Genomic_DNA"/>
</dbReference>
<evidence type="ECO:0000256" key="1">
    <source>
        <dbReference type="SAM" id="MobiDB-lite"/>
    </source>
</evidence>
<name>A0A0D0BQI3_9AGAR</name>
<accession>A0A0D0BQI3</accession>
<proteinExistence type="predicted"/>
<reference evidence="2 3" key="1">
    <citation type="submission" date="2014-04" db="EMBL/GenBank/DDBJ databases">
        <title>Evolutionary Origins and Diversification of the Mycorrhizal Mutualists.</title>
        <authorList>
            <consortium name="DOE Joint Genome Institute"/>
            <consortium name="Mycorrhizal Genomics Consortium"/>
            <person name="Kohler A."/>
            <person name="Kuo A."/>
            <person name="Nagy L.G."/>
            <person name="Floudas D."/>
            <person name="Copeland A."/>
            <person name="Barry K.W."/>
            <person name="Cichocki N."/>
            <person name="Veneault-Fourrey C."/>
            <person name="LaButti K."/>
            <person name="Lindquist E.A."/>
            <person name="Lipzen A."/>
            <person name="Lundell T."/>
            <person name="Morin E."/>
            <person name="Murat C."/>
            <person name="Riley R."/>
            <person name="Ohm R."/>
            <person name="Sun H."/>
            <person name="Tunlid A."/>
            <person name="Henrissat B."/>
            <person name="Grigoriev I.V."/>
            <person name="Hibbett D.S."/>
            <person name="Martin F."/>
        </authorList>
    </citation>
    <scope>NUCLEOTIDE SEQUENCE [LARGE SCALE GENOMIC DNA]</scope>
    <source>
        <strain evidence="2 3">FD-317 M1</strain>
    </source>
</reference>
<protein>
    <submittedName>
        <fullName evidence="2">Uncharacterized protein</fullName>
    </submittedName>
</protein>
<organism evidence="2 3">
    <name type="scientific">Collybiopsis luxurians FD-317 M1</name>
    <dbReference type="NCBI Taxonomy" id="944289"/>
    <lineage>
        <taxon>Eukaryota</taxon>
        <taxon>Fungi</taxon>
        <taxon>Dikarya</taxon>
        <taxon>Basidiomycota</taxon>
        <taxon>Agaricomycotina</taxon>
        <taxon>Agaricomycetes</taxon>
        <taxon>Agaricomycetidae</taxon>
        <taxon>Agaricales</taxon>
        <taxon>Marasmiineae</taxon>
        <taxon>Omphalotaceae</taxon>
        <taxon>Collybiopsis</taxon>
        <taxon>Collybiopsis luxurians</taxon>
    </lineage>
</organism>
<evidence type="ECO:0000313" key="3">
    <source>
        <dbReference type="Proteomes" id="UP000053593"/>
    </source>
</evidence>
<dbReference type="Proteomes" id="UP000053593">
    <property type="component" value="Unassembled WGS sequence"/>
</dbReference>
<sequence>MVATLILHSLGEYTSGHKVKSKLSTSNLLSYYFSITSALVTFQVNAPAYVDHVQTFLYSEMITAGPDSILLQTYNYNALNTLGLELVTSNHLSTPKLAGSNGESVNNIPAKDSMQANSPKDAPSAPEPL</sequence>
<evidence type="ECO:0000313" key="2">
    <source>
        <dbReference type="EMBL" id="KIK51889.1"/>
    </source>
</evidence>
<gene>
    <name evidence="2" type="ORF">GYMLUDRAFT_251653</name>
</gene>
<dbReference type="HOGENOM" id="CLU_1949040_0_0_1"/>
<feature type="region of interest" description="Disordered" evidence="1">
    <location>
        <begin position="95"/>
        <end position="129"/>
    </location>
</feature>
<dbReference type="AlphaFoldDB" id="A0A0D0BQI3"/>